<dbReference type="EC" id="2.3.-.-" evidence="4"/>
<keyword evidence="1 4" id="KW-0808">Transferase</keyword>
<dbReference type="PANTHER" id="PTHR43877:SF2">
    <property type="entry name" value="AMINOALKYLPHOSPHONATE N-ACETYLTRANSFERASE-RELATED"/>
    <property type="match status" value="1"/>
</dbReference>
<dbReference type="Pfam" id="PF00583">
    <property type="entry name" value="Acetyltransf_1"/>
    <property type="match status" value="1"/>
</dbReference>
<proteinExistence type="predicted"/>
<dbReference type="GO" id="GO:0016746">
    <property type="term" value="F:acyltransferase activity"/>
    <property type="evidence" value="ECO:0007669"/>
    <property type="project" value="UniProtKB-KW"/>
</dbReference>
<evidence type="ECO:0000259" key="3">
    <source>
        <dbReference type="PROSITE" id="PS51186"/>
    </source>
</evidence>
<keyword evidence="2 4" id="KW-0012">Acyltransferase</keyword>
<sequence length="141" mass="16257">MIRKATMEDVQGLAELMSELGYPTSYENMKQRYSKINQHPDYYTLVYEIEGQLVGMTGMIRAFRYEDDYSYVRIVSMVVKEFARGKGIGYELLKASESWAKGQGCHMVTLNSGNREERSKAHEFYKRNGFVGSATGFYKKL</sequence>
<comment type="caution">
    <text evidence="4">The sequence shown here is derived from an EMBL/GenBank/DDBJ whole genome shotgun (WGS) entry which is preliminary data.</text>
</comment>
<dbReference type="PANTHER" id="PTHR43877">
    <property type="entry name" value="AMINOALKYLPHOSPHONATE N-ACETYLTRANSFERASE-RELATED-RELATED"/>
    <property type="match status" value="1"/>
</dbReference>
<accession>A0ABW5Q7P2</accession>
<reference evidence="5" key="1">
    <citation type="journal article" date="2019" name="Int. J. Syst. Evol. Microbiol.">
        <title>The Global Catalogue of Microorganisms (GCM) 10K type strain sequencing project: providing services to taxonomists for standard genome sequencing and annotation.</title>
        <authorList>
            <consortium name="The Broad Institute Genomics Platform"/>
            <consortium name="The Broad Institute Genome Sequencing Center for Infectious Disease"/>
            <person name="Wu L."/>
            <person name="Ma J."/>
        </authorList>
    </citation>
    <scope>NUCLEOTIDE SEQUENCE [LARGE SCALE GENOMIC DNA]</scope>
    <source>
        <strain evidence="5">TISTR 1571</strain>
    </source>
</reference>
<name>A0ABW5Q7P2_9BACI</name>
<gene>
    <name evidence="4" type="ORF">ACFSW4_03485</name>
</gene>
<dbReference type="InterPro" id="IPR050832">
    <property type="entry name" value="Bact_Acetyltransf"/>
</dbReference>
<keyword evidence="5" id="KW-1185">Reference proteome</keyword>
<dbReference type="CDD" id="cd04301">
    <property type="entry name" value="NAT_SF"/>
    <property type="match status" value="1"/>
</dbReference>
<evidence type="ECO:0000313" key="4">
    <source>
        <dbReference type="EMBL" id="MFD2637940.1"/>
    </source>
</evidence>
<dbReference type="Gene3D" id="3.40.630.30">
    <property type="match status" value="1"/>
</dbReference>
<protein>
    <submittedName>
        <fullName evidence="4">GNAT family N-acetyltransferase</fullName>
        <ecNumber evidence="4">2.3.-.-</ecNumber>
    </submittedName>
</protein>
<dbReference type="SUPFAM" id="SSF55729">
    <property type="entry name" value="Acyl-CoA N-acyltransferases (Nat)"/>
    <property type="match status" value="1"/>
</dbReference>
<dbReference type="PROSITE" id="PS51186">
    <property type="entry name" value="GNAT"/>
    <property type="match status" value="1"/>
</dbReference>
<dbReference type="Proteomes" id="UP001597452">
    <property type="component" value="Unassembled WGS sequence"/>
</dbReference>
<dbReference type="InterPro" id="IPR016181">
    <property type="entry name" value="Acyl_CoA_acyltransferase"/>
</dbReference>
<dbReference type="EMBL" id="JBHUMZ010000011">
    <property type="protein sequence ID" value="MFD2637940.1"/>
    <property type="molecule type" value="Genomic_DNA"/>
</dbReference>
<evidence type="ECO:0000256" key="2">
    <source>
        <dbReference type="ARBA" id="ARBA00023315"/>
    </source>
</evidence>
<evidence type="ECO:0000313" key="5">
    <source>
        <dbReference type="Proteomes" id="UP001597452"/>
    </source>
</evidence>
<dbReference type="InterPro" id="IPR000182">
    <property type="entry name" value="GNAT_dom"/>
</dbReference>
<evidence type="ECO:0000256" key="1">
    <source>
        <dbReference type="ARBA" id="ARBA00022679"/>
    </source>
</evidence>
<organism evidence="4 5">
    <name type="scientific">Piscibacillus salipiscarius</name>
    <dbReference type="NCBI Taxonomy" id="299480"/>
    <lineage>
        <taxon>Bacteria</taxon>
        <taxon>Bacillati</taxon>
        <taxon>Bacillota</taxon>
        <taxon>Bacilli</taxon>
        <taxon>Bacillales</taxon>
        <taxon>Bacillaceae</taxon>
        <taxon>Piscibacillus</taxon>
    </lineage>
</organism>
<dbReference type="RefSeq" id="WP_054752028.1">
    <property type="nucleotide sequence ID" value="NZ_JBHUMZ010000011.1"/>
</dbReference>
<feature type="domain" description="N-acetyltransferase" evidence="3">
    <location>
        <begin position="1"/>
        <end position="141"/>
    </location>
</feature>